<keyword evidence="9 12" id="KW-0472">Membrane</keyword>
<reference evidence="13 14" key="1">
    <citation type="journal article" date="2019" name="Mol. Biol. Evol.">
        <title>Blast fungal genomes show frequent chromosomal changes, gene gains and losses, and effector gene turnover.</title>
        <authorList>
            <person name="Gomez Luciano L.B."/>
            <person name="Jason Tsai I."/>
            <person name="Chuma I."/>
            <person name="Tosa Y."/>
            <person name="Chen Y.H."/>
            <person name="Li J.Y."/>
            <person name="Li M.Y."/>
            <person name="Jade Lu M.Y."/>
            <person name="Nakayashiki H."/>
            <person name="Li W.H."/>
        </authorList>
    </citation>
    <scope>NUCLEOTIDE SEQUENCE [LARGE SCALE GENOMIC DNA]</scope>
    <source>
        <strain evidence="13 14">NI907</strain>
    </source>
</reference>
<evidence type="ECO:0000313" key="13">
    <source>
        <dbReference type="Proteomes" id="UP000515153"/>
    </source>
</evidence>
<feature type="region of interest" description="Disordered" evidence="11">
    <location>
        <begin position="267"/>
        <end position="286"/>
    </location>
</feature>
<reference evidence="14" key="2">
    <citation type="submission" date="2019-10" db="EMBL/GenBank/DDBJ databases">
        <authorList>
            <consortium name="NCBI Genome Project"/>
        </authorList>
    </citation>
    <scope>NUCLEOTIDE SEQUENCE</scope>
    <source>
        <strain evidence="14">NI907</strain>
    </source>
</reference>
<keyword evidence="8" id="KW-0157">Chromophore</keyword>
<evidence type="ECO:0000256" key="7">
    <source>
        <dbReference type="ARBA" id="ARBA00022989"/>
    </source>
</evidence>
<dbReference type="GO" id="GO:0005886">
    <property type="term" value="C:plasma membrane"/>
    <property type="evidence" value="ECO:0007669"/>
    <property type="project" value="TreeGrafter"/>
</dbReference>
<evidence type="ECO:0000256" key="11">
    <source>
        <dbReference type="SAM" id="MobiDB-lite"/>
    </source>
</evidence>
<dbReference type="GO" id="GO:0005783">
    <property type="term" value="C:endoplasmic reticulum"/>
    <property type="evidence" value="ECO:0007669"/>
    <property type="project" value="TreeGrafter"/>
</dbReference>
<evidence type="ECO:0000256" key="10">
    <source>
        <dbReference type="ARBA" id="ARBA00023170"/>
    </source>
</evidence>
<feature type="transmembrane region" description="Helical" evidence="12">
    <location>
        <begin position="185"/>
        <end position="210"/>
    </location>
</feature>
<dbReference type="Proteomes" id="UP000515153">
    <property type="component" value="Chromosome VII"/>
</dbReference>
<evidence type="ECO:0000256" key="2">
    <source>
        <dbReference type="ARBA" id="ARBA00008130"/>
    </source>
</evidence>
<protein>
    <submittedName>
        <fullName evidence="14">Uncharacterized protein</fullName>
    </submittedName>
</protein>
<keyword evidence="13" id="KW-1185">Reference proteome</keyword>
<sequence length="286" mass="30662">MSGNQALAINSAVGSHANTALTSHGSDWYFTVTAVMAVSALLFTGAAVKKPLSHRVFHQTSALFCFVGAIGYFSMASGLGQVPIHAEFTRPDSSYTFAAGTREIFYARYVDWAVSLPLVILALMMSSGVPLSTTLTTMMAAEIFNVCLLIGALTQTTYKWGYFTFATMAELFVFYQLIMPGRKYASAVGGSVGSTYLTASLLVVVCWLFYPISWGLSEGGNVIHPDSEAIFYGILDIFSRPAVGFVLLLGHRNTDFASLGFEAREPGHANEKTPAPVQGNNGAVEA</sequence>
<keyword evidence="3" id="KW-0600">Photoreceptor protein</keyword>
<dbReference type="PANTHER" id="PTHR28286:SF1">
    <property type="entry name" value="30 KDA HEAT SHOCK PROTEIN-RELATED"/>
    <property type="match status" value="1"/>
</dbReference>
<dbReference type="RefSeq" id="XP_030980152.1">
    <property type="nucleotide sequence ID" value="XM_031130951.1"/>
</dbReference>
<dbReference type="SUPFAM" id="SSF81321">
    <property type="entry name" value="Family A G protein-coupled receptor-like"/>
    <property type="match status" value="1"/>
</dbReference>
<evidence type="ECO:0000256" key="1">
    <source>
        <dbReference type="ARBA" id="ARBA00004141"/>
    </source>
</evidence>
<dbReference type="Gene3D" id="1.20.1070.10">
    <property type="entry name" value="Rhodopsin 7-helix transmembrane proteins"/>
    <property type="match status" value="1"/>
</dbReference>
<evidence type="ECO:0000256" key="5">
    <source>
        <dbReference type="ARBA" id="ARBA00022692"/>
    </source>
</evidence>
<feature type="transmembrane region" description="Helical" evidence="12">
    <location>
        <begin position="230"/>
        <end position="249"/>
    </location>
</feature>
<dbReference type="CDD" id="cd15239">
    <property type="entry name" value="7tm_YRO2_fungal-like"/>
    <property type="match status" value="1"/>
</dbReference>
<dbReference type="AlphaFoldDB" id="A0A6P8AZ57"/>
<feature type="transmembrane region" description="Helical" evidence="12">
    <location>
        <begin position="60"/>
        <end position="84"/>
    </location>
</feature>
<dbReference type="GO" id="GO:0007602">
    <property type="term" value="P:phototransduction"/>
    <property type="evidence" value="ECO:0007669"/>
    <property type="project" value="UniProtKB-KW"/>
</dbReference>
<organism evidence="13 14">
    <name type="scientific">Pyricularia grisea</name>
    <name type="common">Crabgrass-specific blast fungus</name>
    <name type="synonym">Magnaporthe grisea</name>
    <dbReference type="NCBI Taxonomy" id="148305"/>
    <lineage>
        <taxon>Eukaryota</taxon>
        <taxon>Fungi</taxon>
        <taxon>Dikarya</taxon>
        <taxon>Ascomycota</taxon>
        <taxon>Pezizomycotina</taxon>
        <taxon>Sordariomycetes</taxon>
        <taxon>Sordariomycetidae</taxon>
        <taxon>Magnaporthales</taxon>
        <taxon>Pyriculariaceae</taxon>
        <taxon>Pyricularia</taxon>
    </lineage>
</organism>
<dbReference type="KEGG" id="pgri:PgNI_10977"/>
<dbReference type="GO" id="GO:0009881">
    <property type="term" value="F:photoreceptor activity"/>
    <property type="evidence" value="ECO:0007669"/>
    <property type="project" value="UniProtKB-KW"/>
</dbReference>
<dbReference type="PANTHER" id="PTHR28286">
    <property type="match status" value="1"/>
</dbReference>
<evidence type="ECO:0000256" key="3">
    <source>
        <dbReference type="ARBA" id="ARBA00022543"/>
    </source>
</evidence>
<keyword evidence="10" id="KW-0675">Receptor</keyword>
<reference evidence="14" key="3">
    <citation type="submission" date="2025-08" db="UniProtKB">
        <authorList>
            <consortium name="RefSeq"/>
        </authorList>
    </citation>
    <scope>IDENTIFICATION</scope>
    <source>
        <strain evidence="14">NI907</strain>
    </source>
</reference>
<evidence type="ECO:0000313" key="14">
    <source>
        <dbReference type="RefSeq" id="XP_030980152.1"/>
    </source>
</evidence>
<dbReference type="GeneID" id="41965856"/>
<evidence type="ECO:0000256" key="8">
    <source>
        <dbReference type="ARBA" id="ARBA00022991"/>
    </source>
</evidence>
<feature type="transmembrane region" description="Helical" evidence="12">
    <location>
        <begin position="28"/>
        <end position="48"/>
    </location>
</feature>
<name>A0A6P8AZ57_PYRGI</name>
<dbReference type="InterPro" id="IPR001425">
    <property type="entry name" value="Arc/bac/fun_rhodopsins"/>
</dbReference>
<proteinExistence type="inferred from homology"/>
<feature type="transmembrane region" description="Helical" evidence="12">
    <location>
        <begin position="135"/>
        <end position="154"/>
    </location>
</feature>
<feature type="transmembrane region" description="Helical" evidence="12">
    <location>
        <begin position="104"/>
        <end position="123"/>
    </location>
</feature>
<dbReference type="PRINTS" id="PR00251">
    <property type="entry name" value="BACTRLOPSIN"/>
</dbReference>
<comment type="similarity">
    <text evidence="2">Belongs to the archaeal/bacterial/fungal opsin family.</text>
</comment>
<dbReference type="OrthoDB" id="10261467at2759"/>
<dbReference type="FunFam" id="1.20.1070.10:FF:000160">
    <property type="entry name" value="Related to Opsin-1"/>
    <property type="match status" value="1"/>
</dbReference>
<dbReference type="SMART" id="SM01021">
    <property type="entry name" value="Bac_rhodopsin"/>
    <property type="match status" value="1"/>
</dbReference>
<dbReference type="InterPro" id="IPR043476">
    <property type="entry name" value="Yro2-like_7TM"/>
</dbReference>
<dbReference type="Pfam" id="PF01036">
    <property type="entry name" value="Bac_rhodopsin"/>
    <property type="match status" value="1"/>
</dbReference>
<evidence type="ECO:0000256" key="12">
    <source>
        <dbReference type="SAM" id="Phobius"/>
    </source>
</evidence>
<keyword evidence="7 12" id="KW-1133">Transmembrane helix</keyword>
<evidence type="ECO:0000256" key="9">
    <source>
        <dbReference type="ARBA" id="ARBA00023136"/>
    </source>
</evidence>
<comment type="subcellular location">
    <subcellularLocation>
        <location evidence="1">Membrane</location>
        <topology evidence="1">Multi-pass membrane protein</topology>
    </subcellularLocation>
</comment>
<evidence type="ECO:0000256" key="4">
    <source>
        <dbReference type="ARBA" id="ARBA00022606"/>
    </source>
</evidence>
<keyword evidence="6" id="KW-0681">Retinal protein</keyword>
<accession>A0A6P8AZ57</accession>
<gene>
    <name evidence="14" type="ORF">PgNI_10977</name>
</gene>
<keyword evidence="5 12" id="KW-0812">Transmembrane</keyword>
<evidence type="ECO:0000256" key="6">
    <source>
        <dbReference type="ARBA" id="ARBA00022925"/>
    </source>
</evidence>
<keyword evidence="4" id="KW-0716">Sensory transduction</keyword>
<feature type="transmembrane region" description="Helical" evidence="12">
    <location>
        <begin position="160"/>
        <end position="178"/>
    </location>
</feature>